<evidence type="ECO:0000256" key="3">
    <source>
        <dbReference type="ARBA" id="ARBA00022448"/>
    </source>
</evidence>
<dbReference type="Gene3D" id="1.20.1600.10">
    <property type="entry name" value="Outer membrane efflux proteins (OEP)"/>
    <property type="match status" value="1"/>
</dbReference>
<comment type="caution">
    <text evidence="9">The sequence shown here is derived from an EMBL/GenBank/DDBJ whole genome shotgun (WGS) entry which is preliminary data.</text>
</comment>
<comment type="subcellular location">
    <subcellularLocation>
        <location evidence="1">Cell outer membrane</location>
    </subcellularLocation>
</comment>
<reference evidence="9 10" key="1">
    <citation type="submission" date="2015-10" db="EMBL/GenBank/DDBJ databases">
        <title>Draft Genome Sequence of Chlorobium limicola strain Frasassi Growing under Artificial Lighting in the Frasassi Cave System.</title>
        <authorList>
            <person name="Mansor M."/>
            <person name="Macalady J."/>
        </authorList>
    </citation>
    <scope>NUCLEOTIDE SEQUENCE [LARGE SCALE GENOMIC DNA]</scope>
    <source>
        <strain evidence="9 10">Frasassi</strain>
    </source>
</reference>
<dbReference type="Proteomes" id="UP000053937">
    <property type="component" value="Unassembled WGS sequence"/>
</dbReference>
<organism evidence="9 10">
    <name type="scientific">Chlorobium limicola</name>
    <dbReference type="NCBI Taxonomy" id="1092"/>
    <lineage>
        <taxon>Bacteria</taxon>
        <taxon>Pseudomonadati</taxon>
        <taxon>Chlorobiota</taxon>
        <taxon>Chlorobiia</taxon>
        <taxon>Chlorobiales</taxon>
        <taxon>Chlorobiaceae</taxon>
        <taxon>Chlorobium/Pelodictyon group</taxon>
        <taxon>Chlorobium</taxon>
    </lineage>
</organism>
<keyword evidence="5" id="KW-0812">Transmembrane</keyword>
<proteinExistence type="inferred from homology"/>
<keyword evidence="7" id="KW-0998">Cell outer membrane</keyword>
<evidence type="ECO:0000313" key="9">
    <source>
        <dbReference type="EMBL" id="KUL30479.1"/>
    </source>
</evidence>
<dbReference type="InterPro" id="IPR003423">
    <property type="entry name" value="OMP_efflux"/>
</dbReference>
<evidence type="ECO:0000256" key="6">
    <source>
        <dbReference type="ARBA" id="ARBA00023136"/>
    </source>
</evidence>
<evidence type="ECO:0000256" key="7">
    <source>
        <dbReference type="ARBA" id="ARBA00023237"/>
    </source>
</evidence>
<evidence type="ECO:0000313" key="10">
    <source>
        <dbReference type="Proteomes" id="UP000053937"/>
    </source>
</evidence>
<evidence type="ECO:0000256" key="8">
    <source>
        <dbReference type="SAM" id="SignalP"/>
    </source>
</evidence>
<keyword evidence="10" id="KW-1185">Reference proteome</keyword>
<keyword evidence="8" id="KW-0732">Signal</keyword>
<feature type="chain" id="PRO_5007097988" evidence="8">
    <location>
        <begin position="31"/>
        <end position="437"/>
    </location>
</feature>
<gene>
    <name evidence="9" type="ORF">ASB62_04035</name>
</gene>
<dbReference type="GO" id="GO:0015288">
    <property type="term" value="F:porin activity"/>
    <property type="evidence" value="ECO:0007669"/>
    <property type="project" value="TreeGrafter"/>
</dbReference>
<dbReference type="Pfam" id="PF02321">
    <property type="entry name" value="OEP"/>
    <property type="match status" value="2"/>
</dbReference>
<dbReference type="PANTHER" id="PTHR30026:SF20">
    <property type="entry name" value="OUTER MEMBRANE PROTEIN TOLC"/>
    <property type="match status" value="1"/>
</dbReference>
<dbReference type="GO" id="GO:1990281">
    <property type="term" value="C:efflux pump complex"/>
    <property type="evidence" value="ECO:0007669"/>
    <property type="project" value="TreeGrafter"/>
</dbReference>
<accession>A0A101JP52</accession>
<dbReference type="AlphaFoldDB" id="A0A101JP52"/>
<dbReference type="GO" id="GO:0009279">
    <property type="term" value="C:cell outer membrane"/>
    <property type="evidence" value="ECO:0007669"/>
    <property type="project" value="UniProtKB-SubCell"/>
</dbReference>
<protein>
    <submittedName>
        <fullName evidence="9">Transporter</fullName>
    </submittedName>
</protein>
<dbReference type="SUPFAM" id="SSF56954">
    <property type="entry name" value="Outer membrane efflux proteins (OEP)"/>
    <property type="match status" value="1"/>
</dbReference>
<evidence type="ECO:0000256" key="1">
    <source>
        <dbReference type="ARBA" id="ARBA00004442"/>
    </source>
</evidence>
<dbReference type="EMBL" id="LMBR01000091">
    <property type="protein sequence ID" value="KUL30479.1"/>
    <property type="molecule type" value="Genomic_DNA"/>
</dbReference>
<evidence type="ECO:0000256" key="4">
    <source>
        <dbReference type="ARBA" id="ARBA00022452"/>
    </source>
</evidence>
<name>A0A101JP52_CHLLI</name>
<evidence type="ECO:0000256" key="2">
    <source>
        <dbReference type="ARBA" id="ARBA00007613"/>
    </source>
</evidence>
<keyword evidence="6" id="KW-0472">Membrane</keyword>
<comment type="similarity">
    <text evidence="2">Belongs to the outer membrane factor (OMF) (TC 1.B.17) family.</text>
</comment>
<keyword evidence="4" id="KW-1134">Transmembrane beta strand</keyword>
<evidence type="ECO:0000256" key="5">
    <source>
        <dbReference type="ARBA" id="ARBA00022692"/>
    </source>
</evidence>
<dbReference type="PANTHER" id="PTHR30026">
    <property type="entry name" value="OUTER MEMBRANE PROTEIN TOLC"/>
    <property type="match status" value="1"/>
</dbReference>
<dbReference type="GO" id="GO:0015562">
    <property type="term" value="F:efflux transmembrane transporter activity"/>
    <property type="evidence" value="ECO:0007669"/>
    <property type="project" value="InterPro"/>
</dbReference>
<dbReference type="InterPro" id="IPR051906">
    <property type="entry name" value="TolC-like"/>
</dbReference>
<dbReference type="OrthoDB" id="9771205at2"/>
<sequence>MNQSLKLFYCTSIFLLLFMLPKSGSPAVSAPPLSLEDAIALALEKNPDIQVARNEERIARNNVHVGNAGLLPKIDFVSKGSYAENPGSSLPASVESTTSTAQVQASYTLFNGFGNIYTFRKLKSAGELGTLQARNNIEQIIIDVSKAYYDLANAIEQLAADGDAVEISAERLKRAKLRSEYGQANSQEVLSAMVDANNDSVSWLQAQLQKENAERVLNLLLGRPPDTACSVVTSVTFKPVMTSDSLKASAMQGSAEYLIARKAVQQSRFELLQARSEFFPQIAVQAGYGFSRTADGFDVGLGDTEPGVSASLSLNYNIFNGFQSVIKNQNARIALLNREILEQKASSVLEKKVADTIHAYRNSREILRFQETAIASAELNFRRTRELYILGQVTNTTFREAQLNLVQARKNIASARFDAKKLELQLMRLAGTLLKKQ</sequence>
<keyword evidence="3" id="KW-0813">Transport</keyword>
<feature type="signal peptide" evidence="8">
    <location>
        <begin position="1"/>
        <end position="30"/>
    </location>
</feature>